<evidence type="ECO:0000313" key="1">
    <source>
        <dbReference type="EMBL" id="KAL0568628.1"/>
    </source>
</evidence>
<proteinExistence type="predicted"/>
<dbReference type="SUPFAM" id="SSF52096">
    <property type="entry name" value="ClpP/crotonase"/>
    <property type="match status" value="1"/>
</dbReference>
<name>A0ABR3F0B3_9AGAR</name>
<evidence type="ECO:0000313" key="2">
    <source>
        <dbReference type="Proteomes" id="UP001465976"/>
    </source>
</evidence>
<keyword evidence="2" id="KW-1185">Reference proteome</keyword>
<dbReference type="Proteomes" id="UP001465976">
    <property type="component" value="Unassembled WGS sequence"/>
</dbReference>
<gene>
    <name evidence="1" type="ORF">V5O48_013355</name>
</gene>
<protein>
    <submittedName>
        <fullName evidence="1">Uncharacterized protein</fullName>
    </submittedName>
</protein>
<reference evidence="1 2" key="1">
    <citation type="submission" date="2024-02" db="EMBL/GenBank/DDBJ databases">
        <title>A draft genome for the cacao thread blight pathogen Marasmius crinis-equi.</title>
        <authorList>
            <person name="Cohen S.P."/>
            <person name="Baruah I.K."/>
            <person name="Amoako-Attah I."/>
            <person name="Bukari Y."/>
            <person name="Meinhardt L.W."/>
            <person name="Bailey B.A."/>
        </authorList>
    </citation>
    <scope>NUCLEOTIDE SEQUENCE [LARGE SCALE GENOMIC DNA]</scope>
    <source>
        <strain evidence="1 2">GH-76</strain>
    </source>
</reference>
<dbReference type="Gene3D" id="3.90.226.10">
    <property type="entry name" value="2-enoyl-CoA Hydratase, Chain A, domain 1"/>
    <property type="match status" value="1"/>
</dbReference>
<organism evidence="1 2">
    <name type="scientific">Marasmius crinis-equi</name>
    <dbReference type="NCBI Taxonomy" id="585013"/>
    <lineage>
        <taxon>Eukaryota</taxon>
        <taxon>Fungi</taxon>
        <taxon>Dikarya</taxon>
        <taxon>Basidiomycota</taxon>
        <taxon>Agaricomycotina</taxon>
        <taxon>Agaricomycetes</taxon>
        <taxon>Agaricomycetidae</taxon>
        <taxon>Agaricales</taxon>
        <taxon>Marasmiineae</taxon>
        <taxon>Marasmiaceae</taxon>
        <taxon>Marasmius</taxon>
    </lineage>
</organism>
<dbReference type="InterPro" id="IPR029045">
    <property type="entry name" value="ClpP/crotonase-like_dom_sf"/>
</dbReference>
<accession>A0ABR3F0B3</accession>
<sequence>MSPVFLPPSAHLTVPYSVMVRVLSQFFAADPPLVKGATFENLTKERPGGWEIPGQKATVDDVVNTELEVEVFAKIRRILRYLPLNIFKMAPDIEMSGSGPRTEEDELIRAILHRR</sequence>
<dbReference type="EMBL" id="JBAHYK010001292">
    <property type="protein sequence ID" value="KAL0568628.1"/>
    <property type="molecule type" value="Genomic_DNA"/>
</dbReference>
<comment type="caution">
    <text evidence="1">The sequence shown here is derived from an EMBL/GenBank/DDBJ whole genome shotgun (WGS) entry which is preliminary data.</text>
</comment>